<name>A0ABX2FXT2_9BURK</name>
<dbReference type="RefSeq" id="WP_173803748.1">
    <property type="nucleotide sequence ID" value="NZ_JABSNM010000002.1"/>
</dbReference>
<sequence length="188" mass="19658">MSRAVPAVLLWIVMLVLVAQCMGCGGGDEVDRPDVLVLTDVPELGPDLARALPVKVEARIVATSAAPALLSSPDVASARLVVAHHAAPAATAEQTWAEHDRLCAAAWNAGMRCLITLVAADDLDQISTKRAMAAWWDGTTCDLRPLEGQDLVRALVGCVASAIDVPSPAKMPRQPVARIAPVSSAEAQ</sequence>
<comment type="caution">
    <text evidence="1">The sequence shown here is derived from an EMBL/GenBank/DDBJ whole genome shotgun (WGS) entry which is preliminary data.</text>
</comment>
<keyword evidence="2" id="KW-1185">Reference proteome</keyword>
<dbReference type="Proteomes" id="UP001516061">
    <property type="component" value="Unassembled WGS sequence"/>
</dbReference>
<evidence type="ECO:0000313" key="1">
    <source>
        <dbReference type="EMBL" id="NRT54782.1"/>
    </source>
</evidence>
<protein>
    <submittedName>
        <fullName evidence="1">Uncharacterized protein</fullName>
    </submittedName>
</protein>
<dbReference type="EMBL" id="JABSNM010000002">
    <property type="protein sequence ID" value="NRT54782.1"/>
    <property type="molecule type" value="Genomic_DNA"/>
</dbReference>
<reference evidence="1 2" key="1">
    <citation type="submission" date="2020-05" db="EMBL/GenBank/DDBJ databases">
        <title>Genomic Encyclopedia of Type Strains, Phase IV (KMG-V): Genome sequencing to study the core and pangenomes of soil and plant-associated prokaryotes.</title>
        <authorList>
            <person name="Whitman W."/>
        </authorList>
    </citation>
    <scope>NUCLEOTIDE SEQUENCE [LARGE SCALE GENOMIC DNA]</scope>
    <source>
        <strain evidence="1 2">C29</strain>
    </source>
</reference>
<evidence type="ECO:0000313" key="2">
    <source>
        <dbReference type="Proteomes" id="UP001516061"/>
    </source>
</evidence>
<organism evidence="1 2">
    <name type="scientific">Sphaerotilus uruguayifluvii</name>
    <dbReference type="NCBI Taxonomy" id="2735897"/>
    <lineage>
        <taxon>Bacteria</taxon>
        <taxon>Pseudomonadati</taxon>
        <taxon>Pseudomonadota</taxon>
        <taxon>Betaproteobacteria</taxon>
        <taxon>Burkholderiales</taxon>
        <taxon>Sphaerotilaceae</taxon>
        <taxon>Sphaerotilus</taxon>
    </lineage>
</organism>
<proteinExistence type="predicted"/>
<accession>A0ABX2FXT2</accession>
<gene>
    <name evidence="1" type="ORF">HNQ01_000492</name>
</gene>